<name>A0A2H5FMJ9_9GAMM</name>
<organism evidence="2 3">
    <name type="scientific">Legionella sainthelensi</name>
    <dbReference type="NCBI Taxonomy" id="28087"/>
    <lineage>
        <taxon>Bacteria</taxon>
        <taxon>Pseudomonadati</taxon>
        <taxon>Pseudomonadota</taxon>
        <taxon>Gammaproteobacteria</taxon>
        <taxon>Legionellales</taxon>
        <taxon>Legionellaceae</taxon>
        <taxon>Legionella</taxon>
    </lineage>
</organism>
<protein>
    <submittedName>
        <fullName evidence="2">Uncharacterized protein</fullName>
    </submittedName>
</protein>
<dbReference type="RefSeq" id="WP_101900366.1">
    <property type="nucleotide sequence ID" value="NZ_CP025491.2"/>
</dbReference>
<dbReference type="KEGG" id="lsh:CAB17_12420"/>
<feature type="transmembrane region" description="Helical" evidence="1">
    <location>
        <begin position="12"/>
        <end position="32"/>
    </location>
</feature>
<accession>A0A2H5FMJ9</accession>
<evidence type="ECO:0000313" key="2">
    <source>
        <dbReference type="EMBL" id="AUH72762.1"/>
    </source>
</evidence>
<reference evidence="2 3" key="1">
    <citation type="submission" date="2017-12" db="EMBL/GenBank/DDBJ databases">
        <title>Legionella sainthelensi LA01-117, whole genome sequence of a clinical isolate from New Zealand.</title>
        <authorList>
            <person name="Cree S.L."/>
            <person name="Slow S."/>
            <person name="Kennedy M.A."/>
            <person name="Murdoch D.R."/>
            <person name="Biggs P.J."/>
            <person name="Anderson T."/>
        </authorList>
    </citation>
    <scope>NUCLEOTIDE SEQUENCE [LARGE SCALE GENOMIC DNA]</scope>
    <source>
        <strain evidence="2 3">LA01-117</strain>
    </source>
</reference>
<dbReference type="Proteomes" id="UP000234343">
    <property type="component" value="Chromosome"/>
</dbReference>
<sequence>MREFLEPGALGAIVVFAVLPEKNIVFIALNTLKANENLSRMLWQEITNELASEYPLPITLGSKTETKMSKILKQGCLGSL</sequence>
<evidence type="ECO:0000256" key="1">
    <source>
        <dbReference type="SAM" id="Phobius"/>
    </source>
</evidence>
<dbReference type="AlphaFoldDB" id="A0A2H5FMJ9"/>
<dbReference type="EMBL" id="CP025491">
    <property type="protein sequence ID" value="AUH72762.1"/>
    <property type="molecule type" value="Genomic_DNA"/>
</dbReference>
<keyword evidence="1" id="KW-0812">Transmembrane</keyword>
<keyword evidence="3" id="KW-1185">Reference proteome</keyword>
<evidence type="ECO:0000313" key="3">
    <source>
        <dbReference type="Proteomes" id="UP000234343"/>
    </source>
</evidence>
<keyword evidence="1" id="KW-0472">Membrane</keyword>
<keyword evidence="1" id="KW-1133">Transmembrane helix</keyword>
<proteinExistence type="predicted"/>
<gene>
    <name evidence="2" type="ORF">CAB17_12420</name>
</gene>